<feature type="domain" description="EF-hand" evidence="1">
    <location>
        <begin position="1"/>
        <end position="26"/>
    </location>
</feature>
<dbReference type="InterPro" id="IPR011992">
    <property type="entry name" value="EF-hand-dom_pair"/>
</dbReference>
<organism evidence="2 3">
    <name type="scientific">Brassica napus</name>
    <name type="common">Rape</name>
    <dbReference type="NCBI Taxonomy" id="3708"/>
    <lineage>
        <taxon>Eukaryota</taxon>
        <taxon>Viridiplantae</taxon>
        <taxon>Streptophyta</taxon>
        <taxon>Embryophyta</taxon>
        <taxon>Tracheophyta</taxon>
        <taxon>Spermatophyta</taxon>
        <taxon>Magnoliopsida</taxon>
        <taxon>eudicotyledons</taxon>
        <taxon>Gunneridae</taxon>
        <taxon>Pentapetalae</taxon>
        <taxon>rosids</taxon>
        <taxon>malvids</taxon>
        <taxon>Brassicales</taxon>
        <taxon>Brassicaceae</taxon>
        <taxon>Brassiceae</taxon>
        <taxon>Brassica</taxon>
    </lineage>
</organism>
<gene>
    <name evidence="2" type="primary">BnaC05g47810D</name>
    <name evidence="2" type="ORF">GSBRNA2T00097280001</name>
</gene>
<dbReference type="Pfam" id="PF00036">
    <property type="entry name" value="EF-hand_1"/>
    <property type="match status" value="1"/>
</dbReference>
<dbReference type="PROSITE" id="PS50222">
    <property type="entry name" value="EF_HAND_2"/>
    <property type="match status" value="1"/>
</dbReference>
<dbReference type="Proteomes" id="UP000028999">
    <property type="component" value="Unassembled WGS sequence"/>
</dbReference>
<dbReference type="Gene3D" id="1.10.238.10">
    <property type="entry name" value="EF-hand"/>
    <property type="match status" value="1"/>
</dbReference>
<dbReference type="PaxDb" id="3708-A0A078ILA3"/>
<name>A0A078ILA3_BRANA</name>
<keyword evidence="3" id="KW-1185">Reference proteome</keyword>
<accession>A0A078ILA3</accession>
<evidence type="ECO:0000313" key="3">
    <source>
        <dbReference type="Proteomes" id="UP000028999"/>
    </source>
</evidence>
<evidence type="ECO:0000259" key="1">
    <source>
        <dbReference type="PROSITE" id="PS50222"/>
    </source>
</evidence>
<protein>
    <submittedName>
        <fullName evidence="2">BnaC05g47810D protein</fullName>
    </submittedName>
</protein>
<dbReference type="SUPFAM" id="SSF47473">
    <property type="entry name" value="EF-hand"/>
    <property type="match status" value="1"/>
</dbReference>
<dbReference type="GO" id="GO:0005509">
    <property type="term" value="F:calcium ion binding"/>
    <property type="evidence" value="ECO:0007669"/>
    <property type="project" value="InterPro"/>
</dbReference>
<dbReference type="EMBL" id="LK032932">
    <property type="protein sequence ID" value="CDY50702.1"/>
    <property type="molecule type" value="Genomic_DNA"/>
</dbReference>
<sequence length="26" mass="3041">MSLEKIFKRFDKNNDGTISLDIEDIV</sequence>
<dbReference type="Gramene" id="CDY50702">
    <property type="protein sequence ID" value="CDY50702"/>
    <property type="gene ID" value="GSBRNA2T00097280001"/>
</dbReference>
<dbReference type="InterPro" id="IPR002048">
    <property type="entry name" value="EF_hand_dom"/>
</dbReference>
<reference evidence="2 3" key="1">
    <citation type="journal article" date="2014" name="Science">
        <title>Plant genetics. Early allopolyploid evolution in the post-Neolithic Brassica napus oilseed genome.</title>
        <authorList>
            <person name="Chalhoub B."/>
            <person name="Denoeud F."/>
            <person name="Liu S."/>
            <person name="Parkin I.A."/>
            <person name="Tang H."/>
            <person name="Wang X."/>
            <person name="Chiquet J."/>
            <person name="Belcram H."/>
            <person name="Tong C."/>
            <person name="Samans B."/>
            <person name="Correa M."/>
            <person name="Da Silva C."/>
            <person name="Just J."/>
            <person name="Falentin C."/>
            <person name="Koh C.S."/>
            <person name="Le Clainche I."/>
            <person name="Bernard M."/>
            <person name="Bento P."/>
            <person name="Noel B."/>
            <person name="Labadie K."/>
            <person name="Alberti A."/>
            <person name="Charles M."/>
            <person name="Arnaud D."/>
            <person name="Guo H."/>
            <person name="Daviaud C."/>
            <person name="Alamery S."/>
            <person name="Jabbari K."/>
            <person name="Zhao M."/>
            <person name="Edger P.P."/>
            <person name="Chelaifa H."/>
            <person name="Tack D."/>
            <person name="Lassalle G."/>
            <person name="Mestiri I."/>
            <person name="Schnel N."/>
            <person name="Le Paslier M.C."/>
            <person name="Fan G."/>
            <person name="Renault V."/>
            <person name="Bayer P.E."/>
            <person name="Golicz A.A."/>
            <person name="Manoli S."/>
            <person name="Lee T.H."/>
            <person name="Thi V.H."/>
            <person name="Chalabi S."/>
            <person name="Hu Q."/>
            <person name="Fan C."/>
            <person name="Tollenaere R."/>
            <person name="Lu Y."/>
            <person name="Battail C."/>
            <person name="Shen J."/>
            <person name="Sidebottom C.H."/>
            <person name="Wang X."/>
            <person name="Canaguier A."/>
            <person name="Chauveau A."/>
            <person name="Berard A."/>
            <person name="Deniot G."/>
            <person name="Guan M."/>
            <person name="Liu Z."/>
            <person name="Sun F."/>
            <person name="Lim Y.P."/>
            <person name="Lyons E."/>
            <person name="Town C.D."/>
            <person name="Bancroft I."/>
            <person name="Wang X."/>
            <person name="Meng J."/>
            <person name="Ma J."/>
            <person name="Pires J.C."/>
            <person name="King G.J."/>
            <person name="Brunel D."/>
            <person name="Delourme R."/>
            <person name="Renard M."/>
            <person name="Aury J.M."/>
            <person name="Adams K.L."/>
            <person name="Batley J."/>
            <person name="Snowdon R.J."/>
            <person name="Tost J."/>
            <person name="Edwards D."/>
            <person name="Zhou Y."/>
            <person name="Hua W."/>
            <person name="Sharpe A.G."/>
            <person name="Paterson A.H."/>
            <person name="Guan C."/>
            <person name="Wincker P."/>
        </authorList>
    </citation>
    <scope>NUCLEOTIDE SEQUENCE [LARGE SCALE GENOMIC DNA]</scope>
    <source>
        <strain evidence="3">cv. Darmor-bzh</strain>
    </source>
</reference>
<proteinExistence type="predicted"/>
<dbReference type="AlphaFoldDB" id="A0A078ILA3"/>
<evidence type="ECO:0000313" key="2">
    <source>
        <dbReference type="EMBL" id="CDY50702.1"/>
    </source>
</evidence>